<keyword evidence="2" id="KW-0378">Hydrolase</keyword>
<dbReference type="EMBL" id="CP030850">
    <property type="protein sequence ID" value="AXE17169.1"/>
    <property type="molecule type" value="Genomic_DNA"/>
</dbReference>
<reference evidence="5 6" key="1">
    <citation type="submission" date="2018-07" db="EMBL/GenBank/DDBJ databases">
        <title>Genome sequencing of Runella.</title>
        <authorList>
            <person name="Baek M.-G."/>
            <person name="Yi H."/>
        </authorList>
    </citation>
    <scope>NUCLEOTIDE SEQUENCE [LARGE SCALE GENOMIC DNA]</scope>
    <source>
        <strain evidence="5 6">HYN0085</strain>
    </source>
</reference>
<evidence type="ECO:0000259" key="4">
    <source>
        <dbReference type="Pfam" id="PF00149"/>
    </source>
</evidence>
<name>A0A344TEU8_9BACT</name>
<protein>
    <submittedName>
        <fullName evidence="5">Metallophosphoesterase</fullName>
    </submittedName>
</protein>
<feature type="transmembrane region" description="Helical" evidence="3">
    <location>
        <begin position="6"/>
        <end position="22"/>
    </location>
</feature>
<dbReference type="AlphaFoldDB" id="A0A344TEU8"/>
<feature type="transmembrane region" description="Helical" evidence="3">
    <location>
        <begin position="43"/>
        <end position="62"/>
    </location>
</feature>
<feature type="domain" description="Calcineurin-like phosphoesterase" evidence="4">
    <location>
        <begin position="179"/>
        <end position="360"/>
    </location>
</feature>
<dbReference type="Proteomes" id="UP000251993">
    <property type="component" value="Chromosome"/>
</dbReference>
<dbReference type="PANTHER" id="PTHR31302:SF31">
    <property type="entry name" value="PHOSPHODIESTERASE YAEI"/>
    <property type="match status" value="1"/>
</dbReference>
<keyword evidence="3" id="KW-0472">Membrane</keyword>
<dbReference type="InterPro" id="IPR004843">
    <property type="entry name" value="Calcineurin-like_PHP"/>
</dbReference>
<proteinExistence type="predicted"/>
<dbReference type="InterPro" id="IPR051158">
    <property type="entry name" value="Metallophosphoesterase_sf"/>
</dbReference>
<dbReference type="GO" id="GO:0009245">
    <property type="term" value="P:lipid A biosynthetic process"/>
    <property type="evidence" value="ECO:0007669"/>
    <property type="project" value="TreeGrafter"/>
</dbReference>
<evidence type="ECO:0000256" key="3">
    <source>
        <dbReference type="SAM" id="Phobius"/>
    </source>
</evidence>
<dbReference type="KEGG" id="run:DR864_05180"/>
<dbReference type="InterPro" id="IPR029052">
    <property type="entry name" value="Metallo-depent_PP-like"/>
</dbReference>
<gene>
    <name evidence="5" type="ORF">DR864_05180</name>
</gene>
<accession>A0A344TEU8</accession>
<feature type="transmembrane region" description="Helical" evidence="3">
    <location>
        <begin position="133"/>
        <end position="154"/>
    </location>
</feature>
<dbReference type="OrthoDB" id="9780884at2"/>
<keyword evidence="3" id="KW-0812">Transmembrane</keyword>
<dbReference type="Pfam" id="PF00149">
    <property type="entry name" value="Metallophos"/>
    <property type="match status" value="1"/>
</dbReference>
<organism evidence="5 6">
    <name type="scientific">Runella rosea</name>
    <dbReference type="NCBI Taxonomy" id="2259595"/>
    <lineage>
        <taxon>Bacteria</taxon>
        <taxon>Pseudomonadati</taxon>
        <taxon>Bacteroidota</taxon>
        <taxon>Cytophagia</taxon>
        <taxon>Cytophagales</taxon>
        <taxon>Spirosomataceae</taxon>
        <taxon>Runella</taxon>
    </lineage>
</organism>
<dbReference type="GO" id="GO:0016020">
    <property type="term" value="C:membrane"/>
    <property type="evidence" value="ECO:0007669"/>
    <property type="project" value="GOC"/>
</dbReference>
<sequence>MNRLPAILITIGIFFLLDYYVFQAVRTLTRDSTADTRRLIHGIYWAIPAISLVVWIVTQFLVPPDSLSRMTRQFIWTALLIPYFAKFFALFVLLIDDVIRFGKWVTGYFTNGSSSVQSPTSAPQADAIPRSEFLMKTALAVAGTTAMGFTYGIISGAHDYRIRRVRIPVKNLPKAFEGIKIGQLSDIHSGSFFNKTAVKGGVEMLMGEKPDLFFFTGDLVNNTADEVKDYIDIFKKIKAPLGTFSVLGNHDYGDYYQWTSAEAKHRNLQDLKEAHRLMGWDLLLDEHRAIKVGNEQIGLLGIQNWGMGGFAKYGNLKNAYENTEDFPVKLLLSHDPSHWNGQVTPTYKDIDVAFAGHTHGMQFGVEIGGFQWSPVQYRYKQWGGLYTEGDQHLYVNRGFGYIGYPGRVGILPEITVVELVKA</sequence>
<feature type="transmembrane region" description="Helical" evidence="3">
    <location>
        <begin position="74"/>
        <end position="95"/>
    </location>
</feature>
<dbReference type="PANTHER" id="PTHR31302">
    <property type="entry name" value="TRANSMEMBRANE PROTEIN WITH METALLOPHOSPHOESTERASE DOMAIN-RELATED"/>
    <property type="match status" value="1"/>
</dbReference>
<keyword evidence="3" id="KW-1133">Transmembrane helix</keyword>
<dbReference type="SUPFAM" id="SSF56300">
    <property type="entry name" value="Metallo-dependent phosphatases"/>
    <property type="match status" value="1"/>
</dbReference>
<dbReference type="GO" id="GO:0046872">
    <property type="term" value="F:metal ion binding"/>
    <property type="evidence" value="ECO:0007669"/>
    <property type="project" value="UniProtKB-KW"/>
</dbReference>
<evidence type="ECO:0000256" key="1">
    <source>
        <dbReference type="ARBA" id="ARBA00022723"/>
    </source>
</evidence>
<dbReference type="RefSeq" id="WP_114065955.1">
    <property type="nucleotide sequence ID" value="NZ_CP030850.1"/>
</dbReference>
<dbReference type="GO" id="GO:0008758">
    <property type="term" value="F:UDP-2,3-diacylglucosamine hydrolase activity"/>
    <property type="evidence" value="ECO:0007669"/>
    <property type="project" value="TreeGrafter"/>
</dbReference>
<evidence type="ECO:0000313" key="5">
    <source>
        <dbReference type="EMBL" id="AXE17169.1"/>
    </source>
</evidence>
<evidence type="ECO:0000313" key="6">
    <source>
        <dbReference type="Proteomes" id="UP000251993"/>
    </source>
</evidence>
<evidence type="ECO:0000256" key="2">
    <source>
        <dbReference type="ARBA" id="ARBA00022801"/>
    </source>
</evidence>
<keyword evidence="1" id="KW-0479">Metal-binding</keyword>
<dbReference type="Gene3D" id="3.60.21.10">
    <property type="match status" value="1"/>
</dbReference>
<keyword evidence="6" id="KW-1185">Reference proteome</keyword>